<accession>A0ABV8VVE6</accession>
<comment type="caution">
    <text evidence="1">The sequence shown here is derived from an EMBL/GenBank/DDBJ whole genome shotgun (WGS) entry which is preliminary data.</text>
</comment>
<gene>
    <name evidence="1" type="ORF">ACFOZ1_09070</name>
</gene>
<dbReference type="EMBL" id="JBHSDV010000002">
    <property type="protein sequence ID" value="MFC4387960.1"/>
    <property type="molecule type" value="Genomic_DNA"/>
</dbReference>
<protein>
    <submittedName>
        <fullName evidence="1">Uncharacterized protein</fullName>
    </submittedName>
</protein>
<sequence length="477" mass="56822">MPLPLEKLNAKDIILGRILKNNNVQNIYISQHHVFHPRQIVESLIEEYNQDVLPDNTVGTGTRIRGKVYNTKGYYSASEARNLLKLTKYQWKLLRKEENLGETNFGGIRHYLKEPIDQLKTQQLKLKDDYYTSDQVQKLLGLQCHSQHSKIVGSRKRVPTVFRGNYPQKRIEYIYPKSIVNEIVQENKLRDIVTSYVDNIDAYEFLLKNLDINFYNNDSFTCKEWKKRVHQVLRNTSESSETIHYTIFKYAKCTEILIDFLAEKEIYELTANHINLALFNENIPFSYQKIFYSFINVIYGKLIEKNRKKLFKLERIINPHQKKIVPKDKTIYNYEDYKSLFSFATNLHLHKRKAIEDVKRQVNQKTITQNSSNKIKRQSIYNYDSSWLYVLIHLNNAWRHKDVIRFPKINLSELSIQNINLDWLEQNELNYEDARRIIHQVMRKDLRTTKTNATNRFFLFKRCNPCISISSSYLRIT</sequence>
<evidence type="ECO:0000313" key="1">
    <source>
        <dbReference type="EMBL" id="MFC4387960.1"/>
    </source>
</evidence>
<organism evidence="1 2">
    <name type="scientific">Gracilibacillus marinus</name>
    <dbReference type="NCBI Taxonomy" id="630535"/>
    <lineage>
        <taxon>Bacteria</taxon>
        <taxon>Bacillati</taxon>
        <taxon>Bacillota</taxon>
        <taxon>Bacilli</taxon>
        <taxon>Bacillales</taxon>
        <taxon>Bacillaceae</taxon>
        <taxon>Gracilibacillus</taxon>
    </lineage>
</organism>
<proteinExistence type="predicted"/>
<dbReference type="Proteomes" id="UP001595880">
    <property type="component" value="Unassembled WGS sequence"/>
</dbReference>
<reference evidence="2" key="1">
    <citation type="journal article" date="2019" name="Int. J. Syst. Evol. Microbiol.">
        <title>The Global Catalogue of Microorganisms (GCM) 10K type strain sequencing project: providing services to taxonomists for standard genome sequencing and annotation.</title>
        <authorList>
            <consortium name="The Broad Institute Genomics Platform"/>
            <consortium name="The Broad Institute Genome Sequencing Center for Infectious Disease"/>
            <person name="Wu L."/>
            <person name="Ma J."/>
        </authorList>
    </citation>
    <scope>NUCLEOTIDE SEQUENCE [LARGE SCALE GENOMIC DNA]</scope>
    <source>
        <strain evidence="2">KACC 14058</strain>
    </source>
</reference>
<evidence type="ECO:0000313" key="2">
    <source>
        <dbReference type="Proteomes" id="UP001595880"/>
    </source>
</evidence>
<keyword evidence="2" id="KW-1185">Reference proteome</keyword>
<dbReference type="RefSeq" id="WP_390199015.1">
    <property type="nucleotide sequence ID" value="NZ_JBHSDV010000002.1"/>
</dbReference>
<name>A0ABV8VVE6_9BACI</name>